<dbReference type="InterPro" id="IPR003607">
    <property type="entry name" value="HD/PDEase_dom"/>
</dbReference>
<dbReference type="Proteomes" id="UP000236151">
    <property type="component" value="Unassembled WGS sequence"/>
</dbReference>
<feature type="transmembrane region" description="Helical" evidence="1">
    <location>
        <begin position="225"/>
        <end position="245"/>
    </location>
</feature>
<evidence type="ECO:0000259" key="2">
    <source>
        <dbReference type="PROSITE" id="PS51831"/>
    </source>
</evidence>
<feature type="domain" description="HD" evidence="2">
    <location>
        <begin position="294"/>
        <end position="416"/>
    </location>
</feature>
<dbReference type="KEGG" id="cthd:CDO33_13715"/>
<comment type="caution">
    <text evidence="4">The sequence shown here is derived from an EMBL/GenBank/DDBJ whole genome shotgun (WGS) entry which is preliminary data.</text>
</comment>
<gene>
    <name evidence="4" type="ORF">CDQ84_15830</name>
</gene>
<keyword evidence="5" id="KW-1185">Reference proteome</keyword>
<dbReference type="InterPro" id="IPR037522">
    <property type="entry name" value="HD_GYP_dom"/>
</dbReference>
<dbReference type="Pfam" id="PF13487">
    <property type="entry name" value="HD_5"/>
    <property type="match status" value="1"/>
</dbReference>
<reference evidence="4 5" key="1">
    <citation type="submission" date="2017-06" db="EMBL/GenBank/DDBJ databases">
        <title>Investigating the central metabolism of Clostridium thermosuccinogenes.</title>
        <authorList>
            <person name="Koendjbiharie J.G."/>
            <person name="van Kranenburg R."/>
        </authorList>
    </citation>
    <scope>NUCLEOTIDE SEQUENCE [LARGE SCALE GENOMIC DNA]</scope>
    <source>
        <strain evidence="4 5">DSM 5806</strain>
    </source>
</reference>
<protein>
    <submittedName>
        <fullName evidence="4">Uncharacterized protein</fullName>
    </submittedName>
</protein>
<dbReference type="Gene3D" id="1.10.3210.10">
    <property type="entry name" value="Hypothetical protein af1432"/>
    <property type="match status" value="1"/>
</dbReference>
<dbReference type="InterPro" id="IPR029151">
    <property type="entry name" value="Sensor-like_sf"/>
</dbReference>
<sequence length="468" mass="53130">MNSMKFLMPVTKRCYWLKSQVKIELLLIIRITFFMLTGGNMRRLSLLRYFTIYSLIAFVITGVVLSFFISNHIKNDQLENTREITRLTLNALLKKELAPDDFSSTLSKEKLDTLQIKFNQVIEATDIIMIKIWDKNGNILYSSNSSLTSQNFAIDKELKEALCNKSIIKISELDNQLNTNALNSFNKVVKIYEPIEFSGSVTGVFEVYIPYDRIQHHVKVLNRTVAIIMSLGLLILYLLLLRIIYNSSKTLISQNQSLLDQKFKLEESYRKLNSTYKSTVKTLANAIDVRDPYTAGHSERVAKISLEVGKMLGLGSSQLELLELAALFHDVGKLGIPDEILKKPGKLTDYEFEIIKAHPQTGVNILENIDFLKQTLPIILHHHEKFSGGGYPSGIKGDEIPIESRIIAVADTYDAMTSDRPYRKGLPHDDAIYEIVRMKGTQFDSKIVDAFLKVDIEQLGINAIKLTN</sequence>
<feature type="transmembrane region" description="Helical" evidence="1">
    <location>
        <begin position="50"/>
        <end position="69"/>
    </location>
</feature>
<keyword evidence="1" id="KW-0472">Membrane</keyword>
<dbReference type="CDD" id="cd00077">
    <property type="entry name" value="HDc"/>
    <property type="match status" value="1"/>
</dbReference>
<accession>A0A2K2F914</accession>
<dbReference type="PROSITE" id="PS51831">
    <property type="entry name" value="HD"/>
    <property type="match status" value="1"/>
</dbReference>
<dbReference type="InterPro" id="IPR006674">
    <property type="entry name" value="HD_domain"/>
</dbReference>
<dbReference type="PANTHER" id="PTHR43155:SF2">
    <property type="entry name" value="CYCLIC DI-GMP PHOSPHODIESTERASE PA4108"/>
    <property type="match status" value="1"/>
</dbReference>
<dbReference type="InterPro" id="IPR006675">
    <property type="entry name" value="HDIG_dom"/>
</dbReference>
<keyword evidence="1" id="KW-1133">Transmembrane helix</keyword>
<feature type="transmembrane region" description="Helical" evidence="1">
    <location>
        <begin position="21"/>
        <end position="38"/>
    </location>
</feature>
<keyword evidence="1" id="KW-0812">Transmembrane</keyword>
<dbReference type="PANTHER" id="PTHR43155">
    <property type="entry name" value="CYCLIC DI-GMP PHOSPHODIESTERASE PA4108-RELATED"/>
    <property type="match status" value="1"/>
</dbReference>
<organism evidence="4 5">
    <name type="scientific">Clostridium thermosuccinogenes</name>
    <dbReference type="NCBI Taxonomy" id="84032"/>
    <lineage>
        <taxon>Bacteria</taxon>
        <taxon>Bacillati</taxon>
        <taxon>Bacillota</taxon>
        <taxon>Clostridia</taxon>
        <taxon>Eubacteriales</taxon>
        <taxon>Clostridiaceae</taxon>
        <taxon>Clostridium</taxon>
    </lineage>
</organism>
<evidence type="ECO:0000259" key="3">
    <source>
        <dbReference type="PROSITE" id="PS51832"/>
    </source>
</evidence>
<dbReference type="EMBL" id="NIOJ01000053">
    <property type="protein sequence ID" value="PNT96149.1"/>
    <property type="molecule type" value="Genomic_DNA"/>
</dbReference>
<proteinExistence type="predicted"/>
<evidence type="ECO:0000313" key="5">
    <source>
        <dbReference type="Proteomes" id="UP000236151"/>
    </source>
</evidence>
<feature type="domain" description="HD-GYP" evidence="3">
    <location>
        <begin position="272"/>
        <end position="467"/>
    </location>
</feature>
<dbReference type="SUPFAM" id="SSF103190">
    <property type="entry name" value="Sensory domain-like"/>
    <property type="match status" value="1"/>
</dbReference>
<dbReference type="SUPFAM" id="SSF109604">
    <property type="entry name" value="HD-domain/PDEase-like"/>
    <property type="match status" value="1"/>
</dbReference>
<evidence type="ECO:0000256" key="1">
    <source>
        <dbReference type="SAM" id="Phobius"/>
    </source>
</evidence>
<dbReference type="AlphaFoldDB" id="A0A2K2F914"/>
<dbReference type="NCBIfam" id="TIGR00277">
    <property type="entry name" value="HDIG"/>
    <property type="match status" value="1"/>
</dbReference>
<dbReference type="SMART" id="SM00471">
    <property type="entry name" value="HDc"/>
    <property type="match status" value="1"/>
</dbReference>
<evidence type="ECO:0000313" key="4">
    <source>
        <dbReference type="EMBL" id="PNT96149.1"/>
    </source>
</evidence>
<name>A0A2K2F914_9CLOT</name>
<dbReference type="PROSITE" id="PS51832">
    <property type="entry name" value="HD_GYP"/>
    <property type="match status" value="1"/>
</dbReference>